<dbReference type="EMBL" id="GBRH01258222">
    <property type="protein sequence ID" value="JAD39673.1"/>
    <property type="molecule type" value="Transcribed_RNA"/>
</dbReference>
<evidence type="ECO:0000313" key="1">
    <source>
        <dbReference type="EMBL" id="JAD39673.1"/>
    </source>
</evidence>
<reference evidence="1" key="2">
    <citation type="journal article" date="2015" name="Data Brief">
        <title>Shoot transcriptome of the giant reed, Arundo donax.</title>
        <authorList>
            <person name="Barrero R.A."/>
            <person name="Guerrero F.D."/>
            <person name="Moolhuijzen P."/>
            <person name="Goolsby J.A."/>
            <person name="Tidwell J."/>
            <person name="Bellgard S.E."/>
            <person name="Bellgard M.I."/>
        </authorList>
    </citation>
    <scope>NUCLEOTIDE SEQUENCE</scope>
    <source>
        <tissue evidence="1">Shoot tissue taken approximately 20 cm above the soil surface</tissue>
    </source>
</reference>
<protein>
    <submittedName>
        <fullName evidence="1">Uncharacterized protein</fullName>
    </submittedName>
</protein>
<sequence>MKSSVCLGARATVVLSRGDGSSLSLSSFSSTSAKQDDMALYRRLIN</sequence>
<organism evidence="1">
    <name type="scientific">Arundo donax</name>
    <name type="common">Giant reed</name>
    <name type="synonym">Donax arundinaceus</name>
    <dbReference type="NCBI Taxonomy" id="35708"/>
    <lineage>
        <taxon>Eukaryota</taxon>
        <taxon>Viridiplantae</taxon>
        <taxon>Streptophyta</taxon>
        <taxon>Embryophyta</taxon>
        <taxon>Tracheophyta</taxon>
        <taxon>Spermatophyta</taxon>
        <taxon>Magnoliopsida</taxon>
        <taxon>Liliopsida</taxon>
        <taxon>Poales</taxon>
        <taxon>Poaceae</taxon>
        <taxon>PACMAD clade</taxon>
        <taxon>Arundinoideae</taxon>
        <taxon>Arundineae</taxon>
        <taxon>Arundo</taxon>
    </lineage>
</organism>
<dbReference type="AlphaFoldDB" id="A0A0A8ZPT1"/>
<reference evidence="1" key="1">
    <citation type="submission" date="2014-09" db="EMBL/GenBank/DDBJ databases">
        <authorList>
            <person name="Magalhaes I.L.F."/>
            <person name="Oliveira U."/>
            <person name="Santos F.R."/>
            <person name="Vidigal T.H.D.A."/>
            <person name="Brescovit A.D."/>
            <person name="Santos A.J."/>
        </authorList>
    </citation>
    <scope>NUCLEOTIDE SEQUENCE</scope>
    <source>
        <tissue evidence="1">Shoot tissue taken approximately 20 cm above the soil surface</tissue>
    </source>
</reference>
<accession>A0A0A8ZPT1</accession>
<proteinExistence type="predicted"/>
<name>A0A0A8ZPT1_ARUDO</name>